<evidence type="ECO:0000313" key="10">
    <source>
        <dbReference type="Proteomes" id="UP000780801"/>
    </source>
</evidence>
<dbReference type="InterPro" id="IPR022157">
    <property type="entry name" value="Dynactin"/>
</dbReference>
<feature type="coiled-coil region" evidence="7">
    <location>
        <begin position="40"/>
        <end position="78"/>
    </location>
</feature>
<gene>
    <name evidence="9" type="ORF">BGW38_007484</name>
</gene>
<evidence type="ECO:0000256" key="3">
    <source>
        <dbReference type="ARBA" id="ARBA00022701"/>
    </source>
</evidence>
<keyword evidence="10" id="KW-1185">Reference proteome</keyword>
<sequence length="547" mass="62431">LREVTAETEAELTRRWKNAEKEASLLPEAQAQCHRLKESLYIAEAQVEELKQPLKELNDELEENHGETEKQLQSEITLKDNQIRDLVKKTEGLEEHVGDYGNTILQFRELVAHLQGDLDHLRQKEETMNGGLGSQSQAMLSLNLQLQSTAMKAQAKAIDLELRKLDALQANDNLILVQPYLPDGFFKTENDSIQCMLMFKRLAFKADLMNKHLEQQYSITEKIAQNNIPPELVSVCEMRQKLTWFGDMAKRFISFIASCSEEVFGKMGQVYHDLISTERRLNNWVELLRKEELKESDCIVDLQRAIAQMDHLTETYLTGSNLDIVERYYASTRALDLNSDRMVVNLSWVASLFAVNEDGVRLVDTDDIQYQIVQTVSNLSVQAKTCKNTTRKILRKLDEVSSQGSIVKQERYAQYSKVCDASKKLGDFSYEIVQRIKQYAKDRREGVKTESIHQTIHNVTDLTLGISETAMWDGCRKLLAGLLQDVSTLTENIMDPDILVKVANPEKVWVKRANSMKAEVVVNTDAEQKAQSLSDQVLNLIKDAKQK</sequence>
<dbReference type="GO" id="GO:0005816">
    <property type="term" value="C:spindle pole body"/>
    <property type="evidence" value="ECO:0007669"/>
    <property type="project" value="TreeGrafter"/>
</dbReference>
<evidence type="ECO:0000256" key="4">
    <source>
        <dbReference type="ARBA" id="ARBA00023017"/>
    </source>
</evidence>
<comment type="caution">
    <text evidence="9">The sequence shown here is derived from an EMBL/GenBank/DDBJ whole genome shotgun (WGS) entry which is preliminary data.</text>
</comment>
<keyword evidence="4" id="KW-0243">Dynein</keyword>
<accession>A0A9P6FLN9</accession>
<dbReference type="EMBL" id="JAABOA010004949">
    <property type="protein sequence ID" value="KAF9577351.1"/>
    <property type="molecule type" value="Genomic_DNA"/>
</dbReference>
<dbReference type="GO" id="GO:0000132">
    <property type="term" value="P:establishment of mitotic spindle orientation"/>
    <property type="evidence" value="ECO:0007669"/>
    <property type="project" value="TreeGrafter"/>
</dbReference>
<dbReference type="Pfam" id="PF12455">
    <property type="entry name" value="Dynactin"/>
    <property type="match status" value="1"/>
</dbReference>
<evidence type="ECO:0000256" key="7">
    <source>
        <dbReference type="SAM" id="Coils"/>
    </source>
</evidence>
<dbReference type="GO" id="GO:0030286">
    <property type="term" value="C:dynein complex"/>
    <property type="evidence" value="ECO:0007669"/>
    <property type="project" value="UniProtKB-KW"/>
</dbReference>
<protein>
    <recommendedName>
        <fullName evidence="8">Dynein associated protein domain-containing protein</fullName>
    </recommendedName>
</protein>
<evidence type="ECO:0000259" key="8">
    <source>
        <dbReference type="Pfam" id="PF12455"/>
    </source>
</evidence>
<dbReference type="GO" id="GO:0005874">
    <property type="term" value="C:microtubule"/>
    <property type="evidence" value="ECO:0007669"/>
    <property type="project" value="UniProtKB-KW"/>
</dbReference>
<evidence type="ECO:0000313" key="9">
    <source>
        <dbReference type="EMBL" id="KAF9577351.1"/>
    </source>
</evidence>
<evidence type="ECO:0000256" key="1">
    <source>
        <dbReference type="ARBA" id="ARBA00004245"/>
    </source>
</evidence>
<dbReference type="AlphaFoldDB" id="A0A9P6FLN9"/>
<evidence type="ECO:0000256" key="6">
    <source>
        <dbReference type="ARBA" id="ARBA00023212"/>
    </source>
</evidence>
<dbReference type="Proteomes" id="UP000780801">
    <property type="component" value="Unassembled WGS sequence"/>
</dbReference>
<feature type="non-terminal residue" evidence="9">
    <location>
        <position position="1"/>
    </location>
</feature>
<feature type="non-terminal residue" evidence="9">
    <location>
        <position position="547"/>
    </location>
</feature>
<dbReference type="GO" id="GO:0000743">
    <property type="term" value="P:nuclear migration involved in conjugation with cellular fusion"/>
    <property type="evidence" value="ECO:0007669"/>
    <property type="project" value="TreeGrafter"/>
</dbReference>
<keyword evidence="2" id="KW-0963">Cytoplasm</keyword>
<comment type="subcellular location">
    <subcellularLocation>
        <location evidence="1">Cytoplasm</location>
        <location evidence="1">Cytoskeleton</location>
    </subcellularLocation>
</comment>
<evidence type="ECO:0000256" key="5">
    <source>
        <dbReference type="ARBA" id="ARBA00023054"/>
    </source>
</evidence>
<keyword evidence="3" id="KW-0493">Microtubule</keyword>
<evidence type="ECO:0000256" key="2">
    <source>
        <dbReference type="ARBA" id="ARBA00022490"/>
    </source>
</evidence>
<organism evidence="9 10">
    <name type="scientific">Lunasporangiospora selenospora</name>
    <dbReference type="NCBI Taxonomy" id="979761"/>
    <lineage>
        <taxon>Eukaryota</taxon>
        <taxon>Fungi</taxon>
        <taxon>Fungi incertae sedis</taxon>
        <taxon>Mucoromycota</taxon>
        <taxon>Mortierellomycotina</taxon>
        <taxon>Mortierellomycetes</taxon>
        <taxon>Mortierellales</taxon>
        <taxon>Mortierellaceae</taxon>
        <taxon>Lunasporangiospora</taxon>
    </lineage>
</organism>
<reference evidence="9" key="1">
    <citation type="journal article" date="2020" name="Fungal Divers.">
        <title>Resolving the Mortierellaceae phylogeny through synthesis of multi-gene phylogenetics and phylogenomics.</title>
        <authorList>
            <person name="Vandepol N."/>
            <person name="Liber J."/>
            <person name="Desiro A."/>
            <person name="Na H."/>
            <person name="Kennedy M."/>
            <person name="Barry K."/>
            <person name="Grigoriev I.V."/>
            <person name="Miller A.N."/>
            <person name="O'Donnell K."/>
            <person name="Stajich J.E."/>
            <person name="Bonito G."/>
        </authorList>
    </citation>
    <scope>NUCLEOTIDE SEQUENCE</scope>
    <source>
        <strain evidence="9">KOD1015</strain>
    </source>
</reference>
<keyword evidence="6" id="KW-0206">Cytoskeleton</keyword>
<keyword evidence="5 7" id="KW-0175">Coiled coil</keyword>
<dbReference type="PANTHER" id="PTHR18916">
    <property type="entry name" value="DYNACTIN 1-RELATED MICROTUBULE-BINDING"/>
    <property type="match status" value="1"/>
</dbReference>
<proteinExistence type="predicted"/>
<name>A0A9P6FLN9_9FUNG</name>
<feature type="domain" description="Dynein associated protein" evidence="8">
    <location>
        <begin position="114"/>
        <end position="397"/>
    </location>
</feature>
<dbReference type="PANTHER" id="PTHR18916:SF6">
    <property type="entry name" value="DYNACTIN SUBUNIT 1"/>
    <property type="match status" value="1"/>
</dbReference>
<dbReference type="GO" id="GO:0051286">
    <property type="term" value="C:cell tip"/>
    <property type="evidence" value="ECO:0007669"/>
    <property type="project" value="TreeGrafter"/>
</dbReference>
<dbReference type="OrthoDB" id="2130750at2759"/>
<dbReference type="GO" id="GO:0005819">
    <property type="term" value="C:spindle"/>
    <property type="evidence" value="ECO:0007669"/>
    <property type="project" value="TreeGrafter"/>
</dbReference>